<evidence type="ECO:0000313" key="1">
    <source>
        <dbReference type="EMBL" id="RTQ52307.1"/>
    </source>
</evidence>
<dbReference type="AlphaFoldDB" id="A0A431U7R8"/>
<keyword evidence="2" id="KW-1185">Reference proteome</keyword>
<organism evidence="1 2">
    <name type="scientific">Hymenobacter gummosus</name>
    <dbReference type="NCBI Taxonomy" id="1776032"/>
    <lineage>
        <taxon>Bacteria</taxon>
        <taxon>Pseudomonadati</taxon>
        <taxon>Bacteroidota</taxon>
        <taxon>Cytophagia</taxon>
        <taxon>Cytophagales</taxon>
        <taxon>Hymenobacteraceae</taxon>
        <taxon>Hymenobacter</taxon>
    </lineage>
</organism>
<gene>
    <name evidence="1" type="ORF">EJV47_04600</name>
</gene>
<reference evidence="1 2" key="1">
    <citation type="submission" date="2018-12" db="EMBL/GenBank/DDBJ databases">
        <title>Hymenobacter gummosus sp. nov., isolated from a spring.</title>
        <authorList>
            <person name="Nie L."/>
        </authorList>
    </citation>
    <scope>NUCLEOTIDE SEQUENCE [LARGE SCALE GENOMIC DNA]</scope>
    <source>
        <strain evidence="1 2">KCTC 52166</strain>
    </source>
</reference>
<evidence type="ECO:0000313" key="2">
    <source>
        <dbReference type="Proteomes" id="UP000282184"/>
    </source>
</evidence>
<proteinExistence type="predicted"/>
<dbReference type="Proteomes" id="UP000282184">
    <property type="component" value="Unassembled WGS sequence"/>
</dbReference>
<dbReference type="OrthoDB" id="1494720at2"/>
<sequence length="253" mass="29593">MPSHAIEVAWSHVRFDEGCLQVRYCGIWLEWFRFAGAKRYLNHIRDHYTFRNAPPLRLLIHQRTVLSITNPEVVLYYIQFLTNSYSLLEWPTVAISATLRPLPQYTKAYFRTHLPDYFRPATLKHLCQVTREDAPIIPVPEVVINTKGGRTIHDSFLFTLPAKHGITYIAWESTEESKATYVFKAATAHLSDALQRIFDYLVSDVVNKRQTLIYSAELQRRLHLITRISHTSFPEWRLSIQPFCPAQRLRLPQ</sequence>
<dbReference type="RefSeq" id="WP_126691964.1">
    <property type="nucleotide sequence ID" value="NZ_RXOF01000002.1"/>
</dbReference>
<dbReference type="EMBL" id="RXOF01000002">
    <property type="protein sequence ID" value="RTQ52307.1"/>
    <property type="molecule type" value="Genomic_DNA"/>
</dbReference>
<protein>
    <submittedName>
        <fullName evidence="1">Uncharacterized protein</fullName>
    </submittedName>
</protein>
<name>A0A431U7R8_9BACT</name>
<comment type="caution">
    <text evidence="1">The sequence shown here is derived from an EMBL/GenBank/DDBJ whole genome shotgun (WGS) entry which is preliminary data.</text>
</comment>
<accession>A0A431U7R8</accession>